<dbReference type="STRING" id="71139.A0A059D7E1"/>
<keyword evidence="3" id="KW-0862">Zinc</keyword>
<evidence type="ECO:0000256" key="1">
    <source>
        <dbReference type="ARBA" id="ARBA00022723"/>
    </source>
</evidence>
<dbReference type="PANTHER" id="PTHR47258">
    <property type="match status" value="1"/>
</dbReference>
<name>A0A059D7E1_EUCGR</name>
<dbReference type="eggNOG" id="KOG0800">
    <property type="taxonomic scope" value="Eukaryota"/>
</dbReference>
<gene>
    <name evidence="7" type="ORF">EUGRSUZ_B03280</name>
</gene>
<dbReference type="SMART" id="SM00744">
    <property type="entry name" value="RINGv"/>
    <property type="match status" value="1"/>
</dbReference>
<evidence type="ECO:0000256" key="3">
    <source>
        <dbReference type="ARBA" id="ARBA00022833"/>
    </source>
</evidence>
<keyword evidence="5" id="KW-1133">Transmembrane helix</keyword>
<dbReference type="Pfam" id="PF13639">
    <property type="entry name" value="zf-RING_2"/>
    <property type="match status" value="1"/>
</dbReference>
<proteinExistence type="predicted"/>
<evidence type="ECO:0000256" key="2">
    <source>
        <dbReference type="ARBA" id="ARBA00022771"/>
    </source>
</evidence>
<sequence length="125" mass="13777">MGLSNFPGPPEGLLAMLVMSIVFVAAMLFNAAASLLPEEGEPSSSAGERSGASTVWVGRFGSRRRRRGGRRAAAEEECCVCLSRFEEEEEVSEVVRCGHVFHKGCLERWFQNYRSNTCPLCRSLC</sequence>
<dbReference type="EMBL" id="KK198754">
    <property type="protein sequence ID" value="KCW86653.1"/>
    <property type="molecule type" value="Genomic_DNA"/>
</dbReference>
<protein>
    <recommendedName>
        <fullName evidence="6">RING-type domain-containing protein</fullName>
    </recommendedName>
</protein>
<keyword evidence="2 4" id="KW-0863">Zinc-finger</keyword>
<keyword evidence="1" id="KW-0479">Metal-binding</keyword>
<dbReference type="Gene3D" id="3.30.40.10">
    <property type="entry name" value="Zinc/RING finger domain, C3HC4 (zinc finger)"/>
    <property type="match status" value="1"/>
</dbReference>
<keyword evidence="5" id="KW-0472">Membrane</keyword>
<dbReference type="InterPro" id="IPR044249">
    <property type="entry name" value="XERICO-like"/>
</dbReference>
<dbReference type="Gramene" id="KCW86653">
    <property type="protein sequence ID" value="KCW86653"/>
    <property type="gene ID" value="EUGRSUZ_B03280"/>
</dbReference>
<feature type="transmembrane region" description="Helical" evidence="5">
    <location>
        <begin position="12"/>
        <end position="36"/>
    </location>
</feature>
<dbReference type="InterPro" id="IPR013083">
    <property type="entry name" value="Znf_RING/FYVE/PHD"/>
</dbReference>
<dbReference type="InParanoid" id="A0A059D7E1"/>
<evidence type="ECO:0000256" key="5">
    <source>
        <dbReference type="SAM" id="Phobius"/>
    </source>
</evidence>
<dbReference type="GO" id="GO:0008270">
    <property type="term" value="F:zinc ion binding"/>
    <property type="evidence" value="ECO:0007669"/>
    <property type="project" value="UniProtKB-KW"/>
</dbReference>
<keyword evidence="5" id="KW-0812">Transmembrane</keyword>
<organism evidence="7">
    <name type="scientific">Eucalyptus grandis</name>
    <name type="common">Flooded gum</name>
    <dbReference type="NCBI Taxonomy" id="71139"/>
    <lineage>
        <taxon>Eukaryota</taxon>
        <taxon>Viridiplantae</taxon>
        <taxon>Streptophyta</taxon>
        <taxon>Embryophyta</taxon>
        <taxon>Tracheophyta</taxon>
        <taxon>Spermatophyta</taxon>
        <taxon>Magnoliopsida</taxon>
        <taxon>eudicotyledons</taxon>
        <taxon>Gunneridae</taxon>
        <taxon>Pentapetalae</taxon>
        <taxon>rosids</taxon>
        <taxon>malvids</taxon>
        <taxon>Myrtales</taxon>
        <taxon>Myrtaceae</taxon>
        <taxon>Myrtoideae</taxon>
        <taxon>Eucalypteae</taxon>
        <taxon>Eucalyptus</taxon>
    </lineage>
</organism>
<dbReference type="AlphaFoldDB" id="A0A059D7E1"/>
<feature type="domain" description="RING-type" evidence="6">
    <location>
        <begin position="78"/>
        <end position="122"/>
    </location>
</feature>
<dbReference type="SMART" id="SM00184">
    <property type="entry name" value="RING"/>
    <property type="match status" value="1"/>
</dbReference>
<reference evidence="7" key="1">
    <citation type="submission" date="2013-07" db="EMBL/GenBank/DDBJ databases">
        <title>The genome of Eucalyptus grandis.</title>
        <authorList>
            <person name="Schmutz J."/>
            <person name="Hayes R."/>
            <person name="Myburg A."/>
            <person name="Tuskan G."/>
            <person name="Grattapaglia D."/>
            <person name="Rokhsar D.S."/>
        </authorList>
    </citation>
    <scope>NUCLEOTIDE SEQUENCE</scope>
    <source>
        <tissue evidence="7">Leaf extractions</tissue>
    </source>
</reference>
<evidence type="ECO:0000313" key="7">
    <source>
        <dbReference type="EMBL" id="KCW86653.1"/>
    </source>
</evidence>
<dbReference type="InterPro" id="IPR011016">
    <property type="entry name" value="Znf_RING-CH"/>
</dbReference>
<evidence type="ECO:0000259" key="6">
    <source>
        <dbReference type="PROSITE" id="PS50089"/>
    </source>
</evidence>
<dbReference type="PANTHER" id="PTHR47258:SF3">
    <property type="entry name" value="F21J9.24-RELATED"/>
    <property type="match status" value="1"/>
</dbReference>
<accession>A0A059D7E1</accession>
<dbReference type="SUPFAM" id="SSF57850">
    <property type="entry name" value="RING/U-box"/>
    <property type="match status" value="1"/>
</dbReference>
<evidence type="ECO:0000256" key="4">
    <source>
        <dbReference type="PROSITE-ProRule" id="PRU00175"/>
    </source>
</evidence>
<dbReference type="PROSITE" id="PS50089">
    <property type="entry name" value="ZF_RING_2"/>
    <property type="match status" value="1"/>
</dbReference>
<dbReference type="InterPro" id="IPR001841">
    <property type="entry name" value="Znf_RING"/>
</dbReference>